<evidence type="ECO:0008006" key="3">
    <source>
        <dbReference type="Google" id="ProtNLM"/>
    </source>
</evidence>
<evidence type="ECO:0000313" key="1">
    <source>
        <dbReference type="EMBL" id="MBS2098553.1"/>
    </source>
</evidence>
<gene>
    <name evidence="1" type="ORF">KEM10_09690</name>
</gene>
<comment type="caution">
    <text evidence="1">The sequence shown here is derived from an EMBL/GenBank/DDBJ whole genome shotgun (WGS) entry which is preliminary data.</text>
</comment>
<organism evidence="1 2">
    <name type="scientific">Carboxylicivirga linearis</name>
    <dbReference type="NCBI Taxonomy" id="1628157"/>
    <lineage>
        <taxon>Bacteria</taxon>
        <taxon>Pseudomonadati</taxon>
        <taxon>Bacteroidota</taxon>
        <taxon>Bacteroidia</taxon>
        <taxon>Marinilabiliales</taxon>
        <taxon>Marinilabiliaceae</taxon>
        <taxon>Carboxylicivirga</taxon>
    </lineage>
</organism>
<reference evidence="1 2" key="1">
    <citation type="journal article" date="2015" name="Int. J. Syst. Evol. Microbiol.">
        <title>Carboxylicivirga linearis sp. nov., isolated from a sea cucumber culture pond.</title>
        <authorList>
            <person name="Wang F.Q."/>
            <person name="Zhou Y.X."/>
            <person name="Lin X.Z."/>
            <person name="Chen G.J."/>
            <person name="Du Z.J."/>
        </authorList>
    </citation>
    <scope>NUCLEOTIDE SEQUENCE [LARGE SCALE GENOMIC DNA]</scope>
    <source>
        <strain evidence="1 2">FB218</strain>
    </source>
</reference>
<evidence type="ECO:0000313" key="2">
    <source>
        <dbReference type="Proteomes" id="UP000708576"/>
    </source>
</evidence>
<sequence>MNYLKATNLKVGLLINFGEKSLKYKRLISPFVNIDH</sequence>
<dbReference type="InterPro" id="IPR026350">
    <property type="entry name" value="GxxExxY"/>
</dbReference>
<dbReference type="EMBL" id="JAGUCO010000005">
    <property type="protein sequence ID" value="MBS2098553.1"/>
    <property type="molecule type" value="Genomic_DNA"/>
</dbReference>
<dbReference type="Proteomes" id="UP000708576">
    <property type="component" value="Unassembled WGS sequence"/>
</dbReference>
<keyword evidence="2" id="KW-1185">Reference proteome</keyword>
<accession>A0ABS5JUG5</accession>
<protein>
    <recommendedName>
        <fullName evidence="3">GxxExxY protein</fullName>
    </recommendedName>
</protein>
<dbReference type="Pfam" id="PF13366">
    <property type="entry name" value="PDDEXK_3"/>
    <property type="match status" value="1"/>
</dbReference>
<name>A0ABS5JUG5_9BACT</name>
<proteinExistence type="predicted"/>